<accession>W7XH10</accession>
<feature type="transmembrane region" description="Helical" evidence="1">
    <location>
        <begin position="235"/>
        <end position="258"/>
    </location>
</feature>
<evidence type="ECO:0000313" key="2">
    <source>
        <dbReference type="EMBL" id="EWS76388.1"/>
    </source>
</evidence>
<feature type="transmembrane region" description="Helical" evidence="1">
    <location>
        <begin position="329"/>
        <end position="353"/>
    </location>
</feature>
<name>W7XH10_TETTS</name>
<dbReference type="Proteomes" id="UP000009168">
    <property type="component" value="Unassembled WGS sequence"/>
</dbReference>
<feature type="transmembrane region" description="Helical" evidence="1">
    <location>
        <begin position="298"/>
        <end position="317"/>
    </location>
</feature>
<dbReference type="KEGG" id="tet:TTHERM_000022819"/>
<feature type="transmembrane region" description="Helical" evidence="1">
    <location>
        <begin position="204"/>
        <end position="223"/>
    </location>
</feature>
<feature type="transmembrane region" description="Helical" evidence="1">
    <location>
        <begin position="178"/>
        <end position="197"/>
    </location>
</feature>
<keyword evidence="1 2" id="KW-0812">Transmembrane</keyword>
<feature type="transmembrane region" description="Helical" evidence="1">
    <location>
        <begin position="373"/>
        <end position="390"/>
    </location>
</feature>
<dbReference type="EMBL" id="GG662845">
    <property type="protein sequence ID" value="EWS76388.1"/>
    <property type="molecule type" value="Genomic_DNA"/>
</dbReference>
<organism evidence="2 3">
    <name type="scientific">Tetrahymena thermophila (strain SB210)</name>
    <dbReference type="NCBI Taxonomy" id="312017"/>
    <lineage>
        <taxon>Eukaryota</taxon>
        <taxon>Sar</taxon>
        <taxon>Alveolata</taxon>
        <taxon>Ciliophora</taxon>
        <taxon>Intramacronucleata</taxon>
        <taxon>Oligohymenophorea</taxon>
        <taxon>Hymenostomatida</taxon>
        <taxon>Tetrahymenina</taxon>
        <taxon>Tetrahymenidae</taxon>
        <taxon>Tetrahymena</taxon>
    </lineage>
</organism>
<feature type="transmembrane region" description="Helical" evidence="1">
    <location>
        <begin position="270"/>
        <end position="286"/>
    </location>
</feature>
<reference evidence="3" key="1">
    <citation type="journal article" date="2006" name="PLoS Biol.">
        <title>Macronuclear genome sequence of the ciliate Tetrahymena thermophila, a model eukaryote.</title>
        <authorList>
            <person name="Eisen J.A."/>
            <person name="Coyne R.S."/>
            <person name="Wu M."/>
            <person name="Wu D."/>
            <person name="Thiagarajan M."/>
            <person name="Wortman J.R."/>
            <person name="Badger J.H."/>
            <person name="Ren Q."/>
            <person name="Amedeo P."/>
            <person name="Jones K.M."/>
            <person name="Tallon L.J."/>
            <person name="Delcher A.L."/>
            <person name="Salzberg S.L."/>
            <person name="Silva J.C."/>
            <person name="Haas B.J."/>
            <person name="Majoros W.H."/>
            <person name="Farzad M."/>
            <person name="Carlton J.M."/>
            <person name="Smith R.K. Jr."/>
            <person name="Garg J."/>
            <person name="Pearlman R.E."/>
            <person name="Karrer K.M."/>
            <person name="Sun L."/>
            <person name="Manning G."/>
            <person name="Elde N.C."/>
            <person name="Turkewitz A.P."/>
            <person name="Asai D.J."/>
            <person name="Wilkes D.E."/>
            <person name="Wang Y."/>
            <person name="Cai H."/>
            <person name="Collins K."/>
            <person name="Stewart B.A."/>
            <person name="Lee S.R."/>
            <person name="Wilamowska K."/>
            <person name="Weinberg Z."/>
            <person name="Ruzzo W.L."/>
            <person name="Wloga D."/>
            <person name="Gaertig J."/>
            <person name="Frankel J."/>
            <person name="Tsao C.-C."/>
            <person name="Gorovsky M.A."/>
            <person name="Keeling P.J."/>
            <person name="Waller R.F."/>
            <person name="Patron N.J."/>
            <person name="Cherry J.M."/>
            <person name="Stover N.A."/>
            <person name="Krieger C.J."/>
            <person name="del Toro C."/>
            <person name="Ryder H.F."/>
            <person name="Williamson S.C."/>
            <person name="Barbeau R.A."/>
            <person name="Hamilton E.P."/>
            <person name="Orias E."/>
        </authorList>
    </citation>
    <scope>NUCLEOTIDE SEQUENCE [LARGE SCALE GENOMIC DNA]</scope>
    <source>
        <strain evidence="3">SB210</strain>
    </source>
</reference>
<gene>
    <name evidence="2" type="ORF">TTHERM_000022819</name>
</gene>
<protein>
    <submittedName>
        <fullName evidence="2">Transmembrane protein, putative</fullName>
    </submittedName>
</protein>
<evidence type="ECO:0000313" key="3">
    <source>
        <dbReference type="Proteomes" id="UP000009168"/>
    </source>
</evidence>
<proteinExistence type="predicted"/>
<keyword evidence="1" id="KW-0472">Membrane</keyword>
<keyword evidence="1" id="KW-1133">Transmembrane helix</keyword>
<keyword evidence="3" id="KW-1185">Reference proteome</keyword>
<dbReference type="InParanoid" id="W7XH10"/>
<dbReference type="RefSeq" id="XP_012651172.1">
    <property type="nucleotide sequence ID" value="XM_012795718.1"/>
</dbReference>
<sequence>MTSQILIIISIITIQQKLFLKYQKNSLKFIINQKQKIIIKNKYLKKQKIRLINQQTINQSGTSFNLQIDRESKMSGLPKQIKIAYFLFVKLNQANWLLWFLNNQIYKETGMFALIINLIFLISHLIIIYILFRKNNKLEILFIFALSLIQLEDLYFLLRFEKFKSYYAQDVNNGWIMRQTFALLITVFQILVFQNIVQINQLHLVLPWITLIYLCNITQHFIIGESQLFIIIQKISIKNVIISSFQLLIFLNISLPSFINSFLKLYFEKLRIIIFFPGFLIGYKFQRFFSHFSGSLKMNLLIYLSFFKYGLGINILSDKDYKKYKEVNMVSAILIMLDRIFIYYQILIQTFSLLSQLMYVHYYSNDQIEKHDIISITLKIILISSYILQIRKNNYLREKKVIIINNIQKLQKMIIEFNDNNNCNHKGISVILIKIELDQNSTNIITKCLLTEFDGCQIIDLYNQYKRINLKNSNFQKVKIRNLNKSQLETLDLKIIKSICQIKTYFTGVKNYLNLINLINQQDLVIWINQKFQFDNFFEEQLAKMQQVNQEYYQTYFSIFQYYNAFHKNIAIYLNINYNQVFYDLFD</sequence>
<feature type="transmembrane region" description="Helical" evidence="1">
    <location>
        <begin position="113"/>
        <end position="132"/>
    </location>
</feature>
<evidence type="ECO:0000256" key="1">
    <source>
        <dbReference type="SAM" id="Phobius"/>
    </source>
</evidence>
<dbReference type="AlphaFoldDB" id="W7XH10"/>
<dbReference type="GeneID" id="24436853"/>
<feature type="transmembrane region" description="Helical" evidence="1">
    <location>
        <begin position="139"/>
        <end position="158"/>
    </location>
</feature>